<evidence type="ECO:0000256" key="5">
    <source>
        <dbReference type="ARBA" id="ARBA00074140"/>
    </source>
</evidence>
<proteinExistence type="predicted"/>
<evidence type="ECO:0000256" key="1">
    <source>
        <dbReference type="ARBA" id="ARBA00022491"/>
    </source>
</evidence>
<dbReference type="Gene3D" id="1.10.10.60">
    <property type="entry name" value="Homeodomain-like"/>
    <property type="match status" value="1"/>
</dbReference>
<dbReference type="GO" id="GO:0043565">
    <property type="term" value="F:sequence-specific DNA binding"/>
    <property type="evidence" value="ECO:0007669"/>
    <property type="project" value="InterPro"/>
</dbReference>
<dbReference type="SUPFAM" id="SSF46689">
    <property type="entry name" value="Homeodomain-like"/>
    <property type="match status" value="1"/>
</dbReference>
<evidence type="ECO:0000256" key="3">
    <source>
        <dbReference type="ARBA" id="ARBA00023125"/>
    </source>
</evidence>
<keyword evidence="9" id="KW-1185">Reference proteome</keyword>
<dbReference type="InterPro" id="IPR009057">
    <property type="entry name" value="Homeodomain-like_sf"/>
</dbReference>
<name>A0A7Z0D1Q7_9MICO</name>
<keyword evidence="8" id="KW-0413">Isomerase</keyword>
<keyword evidence="1" id="KW-0678">Repressor</keyword>
<evidence type="ECO:0000313" key="8">
    <source>
        <dbReference type="EMBL" id="NYI66657.1"/>
    </source>
</evidence>
<dbReference type="PROSITE" id="PS01124">
    <property type="entry name" value="HTH_ARAC_FAMILY_2"/>
    <property type="match status" value="1"/>
</dbReference>
<dbReference type="InterPro" id="IPR018060">
    <property type="entry name" value="HTH_AraC"/>
</dbReference>
<comment type="caution">
    <text evidence="8">The sequence shown here is derived from an EMBL/GenBank/DDBJ whole genome shotgun (WGS) entry which is preliminary data.</text>
</comment>
<protein>
    <recommendedName>
        <fullName evidence="5">HTH-type transcriptional regulator RipA</fullName>
    </recommendedName>
    <alternativeName>
        <fullName evidence="6">Repressor of iron proteins A</fullName>
    </alternativeName>
</protein>
<evidence type="ECO:0000256" key="4">
    <source>
        <dbReference type="ARBA" id="ARBA00023163"/>
    </source>
</evidence>
<dbReference type="RefSeq" id="WP_179426141.1">
    <property type="nucleotide sequence ID" value="NZ_JACBZP010000001.1"/>
</dbReference>
<organism evidence="8 9">
    <name type="scientific">Spelaeicoccus albus</name>
    <dbReference type="NCBI Taxonomy" id="1280376"/>
    <lineage>
        <taxon>Bacteria</taxon>
        <taxon>Bacillati</taxon>
        <taxon>Actinomycetota</taxon>
        <taxon>Actinomycetes</taxon>
        <taxon>Micrococcales</taxon>
        <taxon>Brevibacteriaceae</taxon>
        <taxon>Spelaeicoccus</taxon>
    </lineage>
</organism>
<keyword evidence="2" id="KW-0805">Transcription regulation</keyword>
<gene>
    <name evidence="8" type="ORF">BJY26_000963</name>
</gene>
<dbReference type="PANTHER" id="PTHR11019:SF199">
    <property type="entry name" value="HTH-TYPE TRANSCRIPTIONAL REGULATOR NIMR"/>
    <property type="match status" value="1"/>
</dbReference>
<dbReference type="Gene3D" id="2.60.120.10">
    <property type="entry name" value="Jelly Rolls"/>
    <property type="match status" value="1"/>
</dbReference>
<dbReference type="SUPFAM" id="SSF51182">
    <property type="entry name" value="RmlC-like cupins"/>
    <property type="match status" value="1"/>
</dbReference>
<dbReference type="GO" id="GO:0016853">
    <property type="term" value="F:isomerase activity"/>
    <property type="evidence" value="ECO:0007669"/>
    <property type="project" value="UniProtKB-KW"/>
</dbReference>
<dbReference type="Proteomes" id="UP000539111">
    <property type="component" value="Unassembled WGS sequence"/>
</dbReference>
<reference evidence="8 9" key="1">
    <citation type="submission" date="2020-07" db="EMBL/GenBank/DDBJ databases">
        <title>Sequencing the genomes of 1000 actinobacteria strains.</title>
        <authorList>
            <person name="Klenk H.-P."/>
        </authorList>
    </citation>
    <scope>NUCLEOTIDE SEQUENCE [LARGE SCALE GENOMIC DNA]</scope>
    <source>
        <strain evidence="8 9">DSM 26341</strain>
    </source>
</reference>
<sequence length="243" mass="26533">MSKLRHVPVAETTSQDIAPLGGIDVHFHDQHQIIYASRGVLAVTTDSGRWISPAHQAIWVPAGTVHGHRAYGATRLHTVGMPPGDNPLELTEPAILAVGPLLRELIIAYTDSRRPPAERAAMHGVLLDQLSRAATRPGRLPTPRDERLAALGSILDSHPADSRNLSELGRLIGASPRTLSRLFRVETGMTFPQWRTQLRLQHALRLLAEGESVSRVAAACGWSSASAFIETFRRSFGHTPGRR</sequence>
<dbReference type="GO" id="GO:0003700">
    <property type="term" value="F:DNA-binding transcription factor activity"/>
    <property type="evidence" value="ECO:0007669"/>
    <property type="project" value="InterPro"/>
</dbReference>
<keyword evidence="4" id="KW-0804">Transcription</keyword>
<dbReference type="Pfam" id="PF12833">
    <property type="entry name" value="HTH_18"/>
    <property type="match status" value="1"/>
</dbReference>
<dbReference type="SMART" id="SM00342">
    <property type="entry name" value="HTH_ARAC"/>
    <property type="match status" value="1"/>
</dbReference>
<accession>A0A7Z0D1Q7</accession>
<dbReference type="InterPro" id="IPR014710">
    <property type="entry name" value="RmlC-like_jellyroll"/>
</dbReference>
<dbReference type="EMBL" id="JACBZP010000001">
    <property type="protein sequence ID" value="NYI66657.1"/>
    <property type="molecule type" value="Genomic_DNA"/>
</dbReference>
<evidence type="ECO:0000313" key="9">
    <source>
        <dbReference type="Proteomes" id="UP000539111"/>
    </source>
</evidence>
<dbReference type="PANTHER" id="PTHR11019">
    <property type="entry name" value="HTH-TYPE TRANSCRIPTIONAL REGULATOR NIMR"/>
    <property type="match status" value="1"/>
</dbReference>
<evidence type="ECO:0000256" key="6">
    <source>
        <dbReference type="ARBA" id="ARBA00079449"/>
    </source>
</evidence>
<evidence type="ECO:0000259" key="7">
    <source>
        <dbReference type="PROSITE" id="PS01124"/>
    </source>
</evidence>
<feature type="domain" description="HTH araC/xylS-type" evidence="7">
    <location>
        <begin position="149"/>
        <end position="243"/>
    </location>
</feature>
<dbReference type="FunFam" id="1.10.10.60:FF:000132">
    <property type="entry name" value="AraC family transcriptional regulator"/>
    <property type="match status" value="1"/>
</dbReference>
<keyword evidence="3 8" id="KW-0238">DNA-binding</keyword>
<dbReference type="Pfam" id="PF07883">
    <property type="entry name" value="Cupin_2"/>
    <property type="match status" value="1"/>
</dbReference>
<evidence type="ECO:0000256" key="2">
    <source>
        <dbReference type="ARBA" id="ARBA00023015"/>
    </source>
</evidence>
<dbReference type="InterPro" id="IPR011051">
    <property type="entry name" value="RmlC_Cupin_sf"/>
</dbReference>
<dbReference type="CDD" id="cd06124">
    <property type="entry name" value="cupin_NimR-like_N"/>
    <property type="match status" value="1"/>
</dbReference>
<dbReference type="AlphaFoldDB" id="A0A7Z0D1Q7"/>
<dbReference type="InterPro" id="IPR013096">
    <property type="entry name" value="Cupin_2"/>
</dbReference>